<proteinExistence type="inferred from homology"/>
<evidence type="ECO:0000256" key="3">
    <source>
        <dbReference type="ARBA" id="ARBA00022475"/>
    </source>
</evidence>
<feature type="transmembrane region" description="Helical" evidence="7">
    <location>
        <begin position="114"/>
        <end position="134"/>
    </location>
</feature>
<keyword evidence="10" id="KW-1185">Reference proteome</keyword>
<dbReference type="Pfam" id="PF00528">
    <property type="entry name" value="BPD_transp_1"/>
    <property type="match status" value="1"/>
</dbReference>
<organism evidence="9 10">
    <name type="scientific">Pseudanabaena yagii GIHE-NHR1</name>
    <dbReference type="NCBI Taxonomy" id="2722753"/>
    <lineage>
        <taxon>Bacteria</taxon>
        <taxon>Bacillati</taxon>
        <taxon>Cyanobacteriota</taxon>
        <taxon>Cyanophyceae</taxon>
        <taxon>Pseudanabaenales</taxon>
        <taxon>Pseudanabaenaceae</taxon>
        <taxon>Pseudanabaena</taxon>
        <taxon>Pseudanabaena yagii</taxon>
    </lineage>
</organism>
<feature type="transmembrane region" description="Helical" evidence="7">
    <location>
        <begin position="164"/>
        <end position="186"/>
    </location>
</feature>
<dbReference type="Proteomes" id="UP000738376">
    <property type="component" value="Unassembled WGS sequence"/>
</dbReference>
<name>A0ABX1LV68_9CYAN</name>
<sequence>MQPNVKLKRQKLGKKFSWTPYLFLLPAIAFLFLTSFLPVFQAIYLSFTNYDFVGSPTFIGWKNYLTLWNDQTFWKTLSNTLIYLIFAVPSLVILPLALAILVNQKLRSIKFFRAIYYFPVIVSVVVAGIAWKWVYAQNGILNYFLSTLSFKDIKIPWLTDPKTAIFAIIAVVIWRGVGYYMVIYLAGLQAIPADLYEAAAIDGSDGWQKHLDITIPLMKPYIILVAVISSIGAMKVFEEVYIMSQGGPANSTKTVVYYLYDKGFTSLEMGYASAIGVFLFLIIFVISILTFKFINPAKTIGEGN</sequence>
<evidence type="ECO:0000256" key="4">
    <source>
        <dbReference type="ARBA" id="ARBA00022692"/>
    </source>
</evidence>
<keyword evidence="4 7" id="KW-0812">Transmembrane</keyword>
<evidence type="ECO:0000259" key="8">
    <source>
        <dbReference type="PROSITE" id="PS50928"/>
    </source>
</evidence>
<feature type="domain" description="ABC transmembrane type-1" evidence="8">
    <location>
        <begin position="77"/>
        <end position="290"/>
    </location>
</feature>
<evidence type="ECO:0000256" key="5">
    <source>
        <dbReference type="ARBA" id="ARBA00022989"/>
    </source>
</evidence>
<protein>
    <submittedName>
        <fullName evidence="9">Sugar ABC transporter permease</fullName>
    </submittedName>
</protein>
<keyword evidence="3" id="KW-1003">Cell membrane</keyword>
<feature type="transmembrane region" description="Helical" evidence="7">
    <location>
        <begin position="269"/>
        <end position="291"/>
    </location>
</feature>
<feature type="transmembrane region" description="Helical" evidence="7">
    <location>
        <begin position="21"/>
        <end position="47"/>
    </location>
</feature>
<gene>
    <name evidence="9" type="ORF">HC246_19140</name>
</gene>
<dbReference type="InterPro" id="IPR000515">
    <property type="entry name" value="MetI-like"/>
</dbReference>
<evidence type="ECO:0000256" key="7">
    <source>
        <dbReference type="RuleBase" id="RU363032"/>
    </source>
</evidence>
<dbReference type="PANTHER" id="PTHR30193">
    <property type="entry name" value="ABC TRANSPORTER PERMEASE PROTEIN"/>
    <property type="match status" value="1"/>
</dbReference>
<dbReference type="SUPFAM" id="SSF161098">
    <property type="entry name" value="MetI-like"/>
    <property type="match status" value="1"/>
</dbReference>
<keyword evidence="5 7" id="KW-1133">Transmembrane helix</keyword>
<evidence type="ECO:0000313" key="9">
    <source>
        <dbReference type="EMBL" id="NMF60080.1"/>
    </source>
</evidence>
<dbReference type="PROSITE" id="PS50928">
    <property type="entry name" value="ABC_TM1"/>
    <property type="match status" value="1"/>
</dbReference>
<dbReference type="CDD" id="cd06261">
    <property type="entry name" value="TM_PBP2"/>
    <property type="match status" value="1"/>
</dbReference>
<evidence type="ECO:0000313" key="10">
    <source>
        <dbReference type="Proteomes" id="UP000738376"/>
    </source>
</evidence>
<comment type="subcellular location">
    <subcellularLocation>
        <location evidence="1 7">Cell membrane</location>
        <topology evidence="1 7">Multi-pass membrane protein</topology>
    </subcellularLocation>
</comment>
<comment type="caution">
    <text evidence="9">The sequence shown here is derived from an EMBL/GenBank/DDBJ whole genome shotgun (WGS) entry which is preliminary data.</text>
</comment>
<dbReference type="InterPro" id="IPR035906">
    <property type="entry name" value="MetI-like_sf"/>
</dbReference>
<feature type="transmembrane region" description="Helical" evidence="7">
    <location>
        <begin position="217"/>
        <end position="237"/>
    </location>
</feature>
<reference evidence="9 10" key="1">
    <citation type="submission" date="2020-03" db="EMBL/GenBank/DDBJ databases">
        <title>Draft Genome Sequence of 2-Methylisoborneol Producing Pseudanabaena yagii Strain GIHE-NHR1 Isolated from North Han River in South Korea.</title>
        <authorList>
            <person name="Jeong J."/>
        </authorList>
    </citation>
    <scope>NUCLEOTIDE SEQUENCE [LARGE SCALE GENOMIC DNA]</scope>
    <source>
        <strain evidence="9 10">GIHE-NHR1</strain>
    </source>
</reference>
<dbReference type="PANTHER" id="PTHR30193:SF44">
    <property type="entry name" value="LACTOSE TRANSPORT SYSTEM PERMEASE PROTEIN LACF"/>
    <property type="match status" value="1"/>
</dbReference>
<evidence type="ECO:0000256" key="1">
    <source>
        <dbReference type="ARBA" id="ARBA00004651"/>
    </source>
</evidence>
<dbReference type="Gene3D" id="1.10.3720.10">
    <property type="entry name" value="MetI-like"/>
    <property type="match status" value="1"/>
</dbReference>
<accession>A0ABX1LV68</accession>
<keyword evidence="2 7" id="KW-0813">Transport</keyword>
<dbReference type="EMBL" id="JAAVJL010000002">
    <property type="protein sequence ID" value="NMF60080.1"/>
    <property type="molecule type" value="Genomic_DNA"/>
</dbReference>
<evidence type="ECO:0000256" key="6">
    <source>
        <dbReference type="ARBA" id="ARBA00023136"/>
    </source>
</evidence>
<dbReference type="RefSeq" id="WP_169365026.1">
    <property type="nucleotide sequence ID" value="NZ_JAAVJL010000002.1"/>
</dbReference>
<feature type="transmembrane region" description="Helical" evidence="7">
    <location>
        <begin position="81"/>
        <end position="102"/>
    </location>
</feature>
<dbReference type="InterPro" id="IPR051393">
    <property type="entry name" value="ABC_transporter_permease"/>
</dbReference>
<keyword evidence="6 7" id="KW-0472">Membrane</keyword>
<evidence type="ECO:0000256" key="2">
    <source>
        <dbReference type="ARBA" id="ARBA00022448"/>
    </source>
</evidence>
<comment type="similarity">
    <text evidence="7">Belongs to the binding-protein-dependent transport system permease family.</text>
</comment>